<evidence type="ECO:0000313" key="3">
    <source>
        <dbReference type="Proteomes" id="UP000517187"/>
    </source>
</evidence>
<organism evidence="2 3">
    <name type="scientific">Rhizobium leguminosarum</name>
    <dbReference type="NCBI Taxonomy" id="384"/>
    <lineage>
        <taxon>Bacteria</taxon>
        <taxon>Pseudomonadati</taxon>
        <taxon>Pseudomonadota</taxon>
        <taxon>Alphaproteobacteria</taxon>
        <taxon>Hyphomicrobiales</taxon>
        <taxon>Rhizobiaceae</taxon>
        <taxon>Rhizobium/Agrobacterium group</taxon>
        <taxon>Rhizobium</taxon>
    </lineage>
</organism>
<dbReference type="Pfam" id="PF06568">
    <property type="entry name" value="YjiS-like"/>
    <property type="match status" value="1"/>
</dbReference>
<protein>
    <submittedName>
        <fullName evidence="2">Uncharacterized protein YjiS (DUF1127 family)</fullName>
    </submittedName>
</protein>
<name>A0A7X0DRR1_RHILE</name>
<sequence length="76" mass="9012">MALELSERLETPRDIVRSKFNATSRWVRQLLAAVDHRLEKRRSRRILCDLTEDELRDVGLTRAQARAETAKSWFWS</sequence>
<reference evidence="2 3" key="1">
    <citation type="submission" date="2020-08" db="EMBL/GenBank/DDBJ databases">
        <title>Genomic Encyclopedia of Type Strains, Phase IV (KMG-V): Genome sequencing to study the core and pangenomes of soil and plant-associated prokaryotes.</title>
        <authorList>
            <person name="Whitman W."/>
        </authorList>
    </citation>
    <scope>NUCLEOTIDE SEQUENCE [LARGE SCALE GENOMIC DNA]</scope>
    <source>
        <strain evidence="2 3">SEMIA 4011</strain>
    </source>
</reference>
<gene>
    <name evidence="2" type="ORF">GGE66_001589</name>
</gene>
<dbReference type="Proteomes" id="UP000517187">
    <property type="component" value="Unassembled WGS sequence"/>
</dbReference>
<proteinExistence type="predicted"/>
<comment type="caution">
    <text evidence="2">The sequence shown here is derived from an EMBL/GenBank/DDBJ whole genome shotgun (WGS) entry which is preliminary data.</text>
</comment>
<dbReference type="InterPro" id="IPR009506">
    <property type="entry name" value="YjiS-like"/>
</dbReference>
<evidence type="ECO:0000259" key="1">
    <source>
        <dbReference type="Pfam" id="PF06568"/>
    </source>
</evidence>
<evidence type="ECO:0000313" key="2">
    <source>
        <dbReference type="EMBL" id="MBB6220631.1"/>
    </source>
</evidence>
<dbReference type="EMBL" id="JACIIJ010000003">
    <property type="protein sequence ID" value="MBB6220631.1"/>
    <property type="molecule type" value="Genomic_DNA"/>
</dbReference>
<feature type="domain" description="YjiS-like" evidence="1">
    <location>
        <begin position="32"/>
        <end position="66"/>
    </location>
</feature>
<accession>A0A7X0DRR1</accession>
<dbReference type="RefSeq" id="WP_184693356.1">
    <property type="nucleotide sequence ID" value="NZ_JACIIJ010000003.1"/>
</dbReference>
<dbReference type="AlphaFoldDB" id="A0A7X0DRR1"/>